<dbReference type="NCBIfam" id="NF002320">
    <property type="entry name" value="PRK01259.1"/>
    <property type="match status" value="1"/>
</dbReference>
<keyword evidence="2 9" id="KW-0479">Metal-binding</keyword>
<comment type="cofactor">
    <cofactor evidence="9">
        <name>Mg(2+)</name>
        <dbReference type="ChEBI" id="CHEBI:18420"/>
    </cofactor>
    <text evidence="9">Binds 2 Mg(2+) ions per subunit.</text>
</comment>
<keyword evidence="1 9" id="KW-0808">Transferase</keyword>
<dbReference type="PANTHER" id="PTHR10210">
    <property type="entry name" value="RIBOSE-PHOSPHATE DIPHOSPHOKINASE FAMILY MEMBER"/>
    <property type="match status" value="1"/>
</dbReference>
<dbReference type="FunFam" id="3.40.50.2020:FF:000007">
    <property type="entry name" value="Ribose-phosphate pyrophosphokinase"/>
    <property type="match status" value="1"/>
</dbReference>
<comment type="catalytic activity">
    <reaction evidence="8 9">
        <text>D-ribose 5-phosphate + ATP = 5-phospho-alpha-D-ribose 1-diphosphate + AMP + H(+)</text>
        <dbReference type="Rhea" id="RHEA:15609"/>
        <dbReference type="ChEBI" id="CHEBI:15378"/>
        <dbReference type="ChEBI" id="CHEBI:30616"/>
        <dbReference type="ChEBI" id="CHEBI:58017"/>
        <dbReference type="ChEBI" id="CHEBI:78346"/>
        <dbReference type="ChEBI" id="CHEBI:456215"/>
        <dbReference type="EC" id="2.7.6.1"/>
    </reaction>
</comment>
<dbReference type="GO" id="GO:0004749">
    <property type="term" value="F:ribose phosphate diphosphokinase activity"/>
    <property type="evidence" value="ECO:0007669"/>
    <property type="project" value="UniProtKB-UniRule"/>
</dbReference>
<organism evidence="11 12">
    <name type="scientific">Nitrolancea hollandica Lb</name>
    <dbReference type="NCBI Taxonomy" id="1129897"/>
    <lineage>
        <taxon>Bacteria</taxon>
        <taxon>Pseudomonadati</taxon>
        <taxon>Thermomicrobiota</taxon>
        <taxon>Thermomicrobia</taxon>
        <taxon>Sphaerobacterales</taxon>
        <taxon>Sphaerobacterineae</taxon>
        <taxon>Sphaerobacteraceae</taxon>
        <taxon>Nitrolancea</taxon>
    </lineage>
</organism>
<dbReference type="InterPro" id="IPR029099">
    <property type="entry name" value="Pribosyltran_N"/>
</dbReference>
<dbReference type="Proteomes" id="UP000004221">
    <property type="component" value="Unassembled WGS sequence"/>
</dbReference>
<dbReference type="GO" id="GO:0016301">
    <property type="term" value="F:kinase activity"/>
    <property type="evidence" value="ECO:0007669"/>
    <property type="project" value="UniProtKB-KW"/>
</dbReference>
<dbReference type="GO" id="GO:0006015">
    <property type="term" value="P:5-phosphoribose 1-diphosphate biosynthetic process"/>
    <property type="evidence" value="ECO:0007669"/>
    <property type="project" value="UniProtKB-UniRule"/>
</dbReference>
<comment type="caution">
    <text evidence="9">Lacks conserved residue(s) required for the propagation of feature annotation.</text>
</comment>
<keyword evidence="7 9" id="KW-0460">Magnesium</keyword>
<comment type="subcellular location">
    <subcellularLocation>
        <location evidence="9">Cytoplasm</location>
    </subcellularLocation>
</comment>
<reference evidence="11 12" key="1">
    <citation type="journal article" date="2012" name="ISME J.">
        <title>Nitrification expanded: discovery, physiology and genomics of a nitrite-oxidizing bacterium from the phylum Chloroflexi.</title>
        <authorList>
            <person name="Sorokin D.Y."/>
            <person name="Lucker S."/>
            <person name="Vejmelkova D."/>
            <person name="Kostrikina N.A."/>
            <person name="Kleerebezem R."/>
            <person name="Rijpstra W.I."/>
            <person name="Damste J.S."/>
            <person name="Le Paslier D."/>
            <person name="Muyzer G."/>
            <person name="Wagner M."/>
            <person name="van Loosdrecht M.C."/>
            <person name="Daims H."/>
        </authorList>
    </citation>
    <scope>NUCLEOTIDE SEQUENCE [LARGE SCALE GENOMIC DNA]</scope>
    <source>
        <strain evidence="12">none</strain>
    </source>
</reference>
<keyword evidence="12" id="KW-1185">Reference proteome</keyword>
<dbReference type="PANTHER" id="PTHR10210:SF41">
    <property type="entry name" value="RIBOSE-PHOSPHATE PYROPHOSPHOKINASE 1, CHLOROPLASTIC"/>
    <property type="match status" value="1"/>
</dbReference>
<evidence type="ECO:0000313" key="12">
    <source>
        <dbReference type="Proteomes" id="UP000004221"/>
    </source>
</evidence>
<comment type="pathway">
    <text evidence="9">Metabolic intermediate biosynthesis; 5-phospho-alpha-D-ribose 1-diphosphate biosynthesis; 5-phospho-alpha-D-ribose 1-diphosphate from D-ribose 5-phosphate (route I): step 1/1.</text>
</comment>
<feature type="binding site" evidence="9">
    <location>
        <begin position="97"/>
        <end position="98"/>
    </location>
    <ligand>
        <name>ATP</name>
        <dbReference type="ChEBI" id="CHEBI:30616"/>
    </ligand>
</feature>
<comment type="function">
    <text evidence="9">Involved in the biosynthesis of the central metabolite phospho-alpha-D-ribosyl-1-pyrophosphate (PRPP) via the transfer of pyrophosphoryl group from ATP to 1-hydroxyl of ribose-5-phosphate (Rib-5-P).</text>
</comment>
<dbReference type="GO" id="GO:0000287">
    <property type="term" value="F:magnesium ion binding"/>
    <property type="evidence" value="ECO:0007669"/>
    <property type="project" value="UniProtKB-UniRule"/>
</dbReference>
<dbReference type="NCBIfam" id="TIGR01251">
    <property type="entry name" value="ribP_PPkin"/>
    <property type="match status" value="1"/>
</dbReference>
<dbReference type="OrthoDB" id="9777067at2"/>
<proteinExistence type="inferred from homology"/>
<evidence type="ECO:0000256" key="5">
    <source>
        <dbReference type="ARBA" id="ARBA00022777"/>
    </source>
</evidence>
<name>I4EIT6_9BACT</name>
<accession>I4EIT6</accession>
<dbReference type="EC" id="2.7.6.1" evidence="9"/>
<dbReference type="GO" id="GO:0005737">
    <property type="term" value="C:cytoplasm"/>
    <property type="evidence" value="ECO:0007669"/>
    <property type="project" value="UniProtKB-SubCell"/>
</dbReference>
<dbReference type="GO" id="GO:0005524">
    <property type="term" value="F:ATP binding"/>
    <property type="evidence" value="ECO:0007669"/>
    <property type="project" value="UniProtKB-KW"/>
</dbReference>
<evidence type="ECO:0000256" key="8">
    <source>
        <dbReference type="ARBA" id="ARBA00049535"/>
    </source>
</evidence>
<evidence type="ECO:0000313" key="11">
    <source>
        <dbReference type="EMBL" id="CCF84598.1"/>
    </source>
</evidence>
<comment type="caution">
    <text evidence="11">The sequence shown here is derived from an EMBL/GenBank/DDBJ whole genome shotgun (WGS) entry which is preliminary data.</text>
</comment>
<dbReference type="SUPFAM" id="SSF53271">
    <property type="entry name" value="PRTase-like"/>
    <property type="match status" value="1"/>
</dbReference>
<dbReference type="EMBL" id="CAGS01000294">
    <property type="protein sequence ID" value="CCF84598.1"/>
    <property type="molecule type" value="Genomic_DNA"/>
</dbReference>
<comment type="similarity">
    <text evidence="9">Belongs to the ribose-phosphate pyrophosphokinase family. Class I subfamily.</text>
</comment>
<dbReference type="CDD" id="cd06223">
    <property type="entry name" value="PRTases_typeI"/>
    <property type="match status" value="1"/>
</dbReference>
<dbReference type="Pfam" id="PF14572">
    <property type="entry name" value="Pribosyl_synth"/>
    <property type="match status" value="1"/>
</dbReference>
<feature type="binding site" evidence="9">
    <location>
        <position position="222"/>
    </location>
    <ligand>
        <name>D-ribose 5-phosphate</name>
        <dbReference type="ChEBI" id="CHEBI:78346"/>
    </ligand>
</feature>
<keyword evidence="6 9" id="KW-0067">ATP-binding</keyword>
<evidence type="ECO:0000256" key="3">
    <source>
        <dbReference type="ARBA" id="ARBA00022727"/>
    </source>
</evidence>
<feature type="active site" evidence="9">
    <location>
        <position position="193"/>
    </location>
</feature>
<gene>
    <name evidence="9 11" type="primary">prs</name>
    <name evidence="11" type="ORF">NITHO_3630004</name>
</gene>
<feature type="binding site" evidence="9">
    <location>
        <position position="170"/>
    </location>
    <ligand>
        <name>Mg(2+)</name>
        <dbReference type="ChEBI" id="CHEBI:18420"/>
    </ligand>
</feature>
<dbReference type="InterPro" id="IPR005946">
    <property type="entry name" value="Rib-P_diPkinase"/>
</dbReference>
<protein>
    <recommendedName>
        <fullName evidence="9">Ribose-phosphate pyrophosphokinase</fullName>
        <shortName evidence="9">RPPK</shortName>
        <ecNumber evidence="9">2.7.6.1</ecNumber>
    </recommendedName>
    <alternativeName>
        <fullName evidence="9">5-phospho-D-ribosyl alpha-1-diphosphate synthase</fullName>
    </alternativeName>
    <alternativeName>
        <fullName evidence="9">Phosphoribosyl diphosphate synthase</fullName>
    </alternativeName>
    <alternativeName>
        <fullName evidence="9">Phosphoribosyl pyrophosphate synthase</fullName>
        <shortName evidence="9">P-Rib-PP synthase</shortName>
        <shortName evidence="9">PRPP synthase</shortName>
        <shortName evidence="9">PRPPase</shortName>
    </alternativeName>
</protein>
<dbReference type="InterPro" id="IPR000836">
    <property type="entry name" value="PRTase_dom"/>
</dbReference>
<feature type="binding site" evidence="9">
    <location>
        <position position="131"/>
    </location>
    <ligand>
        <name>Mg(2+)</name>
        <dbReference type="ChEBI" id="CHEBI:18420"/>
    </ligand>
</feature>
<evidence type="ECO:0000256" key="4">
    <source>
        <dbReference type="ARBA" id="ARBA00022741"/>
    </source>
</evidence>
<sequence length="315" mass="33996">MDGRLQVFTGNANSKLAQAIMGVLEAPLGRAHIDSWPNGETRVRLEENVRGSDVFVIQSMCQPVNQNLMEMLVILDAARRSSAARVTAVIPYYAYARQEKKTAGREPISAKLVANLLVTAGASRVLTLDLHSPAIEGFFDIPVDHLRATAHLSNHFRRLGSENLVVVSPDSGGVGRAEEFRRRVGGSLAIISKQHSDPGHPEKIELLEMVGDVEGRDAVIVDDMIATGETAVRAAELLLSRGAKSVRAAAVHGVFAGKALEQINQSPIESVYVTDTVPLPKGVQRDKIEVLTVAPLLAEAIIRIHKDLSISALFV</sequence>
<keyword evidence="3 9" id="KW-0545">Nucleotide biosynthesis</keyword>
<evidence type="ECO:0000256" key="2">
    <source>
        <dbReference type="ARBA" id="ARBA00022723"/>
    </source>
</evidence>
<dbReference type="AlphaFoldDB" id="I4EIT6"/>
<feature type="domain" description="Ribose-phosphate pyrophosphokinase N-terminal" evidence="10">
    <location>
        <begin position="6"/>
        <end position="121"/>
    </location>
</feature>
<dbReference type="GO" id="GO:0002189">
    <property type="term" value="C:ribose phosphate diphosphokinase complex"/>
    <property type="evidence" value="ECO:0007669"/>
    <property type="project" value="TreeGrafter"/>
</dbReference>
<evidence type="ECO:0000259" key="10">
    <source>
        <dbReference type="Pfam" id="PF13793"/>
    </source>
</evidence>
<dbReference type="Gene3D" id="3.40.50.2020">
    <property type="match status" value="2"/>
</dbReference>
<keyword evidence="4 9" id="KW-0547">Nucleotide-binding</keyword>
<dbReference type="RefSeq" id="WP_008478863.1">
    <property type="nucleotide sequence ID" value="NZ_CAGS01000294.1"/>
</dbReference>
<evidence type="ECO:0000256" key="9">
    <source>
        <dbReference type="HAMAP-Rule" id="MF_00583"/>
    </source>
</evidence>
<evidence type="ECO:0000256" key="1">
    <source>
        <dbReference type="ARBA" id="ARBA00022679"/>
    </source>
</evidence>
<dbReference type="InterPro" id="IPR029057">
    <property type="entry name" value="PRTase-like"/>
</dbReference>
<dbReference type="HAMAP" id="MF_00583_B">
    <property type="entry name" value="RibP_PPkinase_B"/>
    <property type="match status" value="1"/>
</dbReference>
<evidence type="ECO:0000256" key="7">
    <source>
        <dbReference type="ARBA" id="ARBA00022842"/>
    </source>
</evidence>
<comment type="subunit">
    <text evidence="9">Homohexamer.</text>
</comment>
<keyword evidence="5 9" id="KW-0418">Kinase</keyword>
<evidence type="ECO:0000256" key="6">
    <source>
        <dbReference type="ARBA" id="ARBA00022840"/>
    </source>
</evidence>
<dbReference type="InterPro" id="IPR037515">
    <property type="entry name" value="Rib-P_diPkinase_bac"/>
</dbReference>
<dbReference type="SMART" id="SM01400">
    <property type="entry name" value="Pribosyltran_N"/>
    <property type="match status" value="1"/>
</dbReference>
<dbReference type="UniPathway" id="UPA00087">
    <property type="reaction ID" value="UER00172"/>
</dbReference>
<dbReference type="Pfam" id="PF13793">
    <property type="entry name" value="Pribosyltran_N"/>
    <property type="match status" value="1"/>
</dbReference>
<feature type="binding site" evidence="9">
    <location>
        <begin position="38"/>
        <end position="40"/>
    </location>
    <ligand>
        <name>ATP</name>
        <dbReference type="ChEBI" id="CHEBI:30616"/>
    </ligand>
</feature>
<dbReference type="GO" id="GO:0006164">
    <property type="term" value="P:purine nucleotide biosynthetic process"/>
    <property type="evidence" value="ECO:0007669"/>
    <property type="project" value="TreeGrafter"/>
</dbReference>
<keyword evidence="9" id="KW-0963">Cytoplasm</keyword>